<feature type="domain" description="DUF3741" evidence="3">
    <location>
        <begin position="160"/>
        <end position="186"/>
    </location>
</feature>
<dbReference type="GO" id="GO:0051513">
    <property type="term" value="P:regulation of monopolar cell growth"/>
    <property type="evidence" value="ECO:0007669"/>
    <property type="project" value="InterPro"/>
</dbReference>
<dbReference type="STRING" id="218851.A0A2G5CJW8"/>
<dbReference type="InterPro" id="IPR025486">
    <property type="entry name" value="DUF4378"/>
</dbReference>
<feature type="compositionally biased region" description="Polar residues" evidence="1">
    <location>
        <begin position="443"/>
        <end position="466"/>
    </location>
</feature>
<name>A0A2G5CJW8_AQUCA</name>
<evidence type="ECO:0008006" key="6">
    <source>
        <dbReference type="Google" id="ProtNLM"/>
    </source>
</evidence>
<dbReference type="InterPro" id="IPR033334">
    <property type="entry name" value="LNG1/2"/>
</dbReference>
<dbReference type="OrthoDB" id="1929599at2759"/>
<feature type="compositionally biased region" description="Basic and acidic residues" evidence="1">
    <location>
        <begin position="186"/>
        <end position="208"/>
    </location>
</feature>
<feature type="compositionally biased region" description="Basic and acidic residues" evidence="1">
    <location>
        <begin position="60"/>
        <end position="79"/>
    </location>
</feature>
<sequence length="747" mass="85516">MILEENTDKKKKQQVEKQMGCMSGFFQIFDRHQLLAGKHIYSTKRLAPSPVTDSTSQSSKPEELPALSKEEELEKEKLEVQSSPEYVKSSPLRESATTPKISIDSELKQGSKSTWKFRESPRLSLDSRAIVDGKGSLYPREIRTNAAFLSATRRENDAEEDENDRQRRSPSVVARLMGLEALPESTTREPLKKPELRRSSSESRSRDLVHSRLIDGNIFNQKQLNVGKCNVNNVELHRSEARASNQVMRKKSDQVLFTSLPWKSQQQRKNFFDSQDFFPEPKQTTSLYGELEKRLKMRGISEPAEDLETLKQILEALQLKGLLHSRRRVQQINNRNFIFEETPIVIMKPSKVSGRTGNQSPPRSKGVIRRNINVSGEALSPVRRRQVRPVNDRSPKREMRFSNPISPDRNESNVKSPCSPMRRKPLTVETQRKRNDSVEQRRNSPVHSPKINSRNNGSDQMSKSSPKINRISMAEISCPIDDLSSSISESSFSTTSQFDTKLKTEDFKEGKNLLARCDKLLNSIAEISTTESQPSPVSVLDSSFYKDELSPLKRRIVFEDQSIELEDDNWSPLYSPVRLQLNDPDFVYVSEIVQASSYISDETELFYLLEKQCHKKNSANVSRLHRQLVFDTVTEILNRRKQLPQWKAVSNTCPKTGKPSFRQIWLEFSKIRERSPAENLIEVICGVLKKDLADETNNGWGDYAMETSEMVLDIERLIFKDLVGDTIRDLATSAWKSKGFVPKKLVF</sequence>
<feature type="compositionally biased region" description="Basic and acidic residues" evidence="1">
    <location>
        <begin position="390"/>
        <end position="400"/>
    </location>
</feature>
<dbReference type="Pfam" id="PF14309">
    <property type="entry name" value="DUF4378"/>
    <property type="match status" value="1"/>
</dbReference>
<evidence type="ECO:0000259" key="2">
    <source>
        <dbReference type="Pfam" id="PF14309"/>
    </source>
</evidence>
<feature type="region of interest" description="Disordered" evidence="1">
    <location>
        <begin position="149"/>
        <end position="208"/>
    </location>
</feature>
<dbReference type="PANTHER" id="PTHR31680:SF12">
    <property type="entry name" value="OS11G0587300 PROTEIN"/>
    <property type="match status" value="1"/>
</dbReference>
<keyword evidence="5" id="KW-1185">Reference proteome</keyword>
<evidence type="ECO:0000256" key="1">
    <source>
        <dbReference type="SAM" id="MobiDB-lite"/>
    </source>
</evidence>
<dbReference type="PANTHER" id="PTHR31680">
    <property type="entry name" value="LONGIFOLIA PROTEIN"/>
    <property type="match status" value="1"/>
</dbReference>
<reference evidence="4 5" key="1">
    <citation type="submission" date="2017-09" db="EMBL/GenBank/DDBJ databases">
        <title>WGS assembly of Aquilegia coerulea Goldsmith.</title>
        <authorList>
            <person name="Hodges S."/>
            <person name="Kramer E."/>
            <person name="Nordborg M."/>
            <person name="Tomkins J."/>
            <person name="Borevitz J."/>
            <person name="Derieg N."/>
            <person name="Yan J."/>
            <person name="Mihaltcheva S."/>
            <person name="Hayes R.D."/>
            <person name="Rokhsar D."/>
        </authorList>
    </citation>
    <scope>NUCLEOTIDE SEQUENCE [LARGE SCALE GENOMIC DNA]</scope>
    <source>
        <strain evidence="5">cv. Goldsmith</strain>
    </source>
</reference>
<feature type="domain" description="DUF4378" evidence="2">
    <location>
        <begin position="585"/>
        <end position="724"/>
    </location>
</feature>
<accession>A0A2G5CJW8</accession>
<feature type="compositionally biased region" description="Polar residues" evidence="1">
    <location>
        <begin position="353"/>
        <end position="362"/>
    </location>
</feature>
<dbReference type="FunCoup" id="A0A2G5CJW8">
    <property type="interactions" value="363"/>
</dbReference>
<gene>
    <name evidence="4" type="ORF">AQUCO_04900122v1</name>
</gene>
<evidence type="ECO:0000313" key="5">
    <source>
        <dbReference type="Proteomes" id="UP000230069"/>
    </source>
</evidence>
<organism evidence="4 5">
    <name type="scientific">Aquilegia coerulea</name>
    <name type="common">Rocky mountain columbine</name>
    <dbReference type="NCBI Taxonomy" id="218851"/>
    <lineage>
        <taxon>Eukaryota</taxon>
        <taxon>Viridiplantae</taxon>
        <taxon>Streptophyta</taxon>
        <taxon>Embryophyta</taxon>
        <taxon>Tracheophyta</taxon>
        <taxon>Spermatophyta</taxon>
        <taxon>Magnoliopsida</taxon>
        <taxon>Ranunculales</taxon>
        <taxon>Ranunculaceae</taxon>
        <taxon>Thalictroideae</taxon>
        <taxon>Aquilegia</taxon>
    </lineage>
</organism>
<dbReference type="Pfam" id="PF14383">
    <property type="entry name" value="VARLMGL"/>
    <property type="match status" value="1"/>
</dbReference>
<dbReference type="InterPro" id="IPR032795">
    <property type="entry name" value="DUF3741-assoc"/>
</dbReference>
<protein>
    <recommendedName>
        <fullName evidence="6">DUF4378 domain-containing protein</fullName>
    </recommendedName>
</protein>
<proteinExistence type="predicted"/>
<evidence type="ECO:0000259" key="3">
    <source>
        <dbReference type="Pfam" id="PF14383"/>
    </source>
</evidence>
<feature type="region of interest" description="Disordered" evidence="1">
    <location>
        <begin position="45"/>
        <end position="105"/>
    </location>
</feature>
<feature type="compositionally biased region" description="Basic and acidic residues" evidence="1">
    <location>
        <begin position="430"/>
        <end position="442"/>
    </location>
</feature>
<evidence type="ECO:0000313" key="4">
    <source>
        <dbReference type="EMBL" id="PIA31602.1"/>
    </source>
</evidence>
<feature type="region of interest" description="Disordered" evidence="1">
    <location>
        <begin position="350"/>
        <end position="466"/>
    </location>
</feature>
<dbReference type="InParanoid" id="A0A2G5CJW8"/>
<dbReference type="EMBL" id="KZ305066">
    <property type="protein sequence ID" value="PIA31602.1"/>
    <property type="molecule type" value="Genomic_DNA"/>
</dbReference>
<dbReference type="Proteomes" id="UP000230069">
    <property type="component" value="Unassembled WGS sequence"/>
</dbReference>
<dbReference type="AlphaFoldDB" id="A0A2G5CJW8"/>